<feature type="region of interest" description="Disordered" evidence="1">
    <location>
        <begin position="203"/>
        <end position="230"/>
    </location>
</feature>
<reference evidence="3 4" key="1">
    <citation type="submission" date="2021-03" db="EMBL/GenBank/DDBJ databases">
        <title>Whole genome shotgun sequence of Actinoplanes toevensis NBRC 105298.</title>
        <authorList>
            <person name="Komaki H."/>
            <person name="Tamura T."/>
        </authorList>
    </citation>
    <scope>NUCLEOTIDE SEQUENCE [LARGE SCALE GENOMIC DNA]</scope>
    <source>
        <strain evidence="3 4">NBRC 105298</strain>
    </source>
</reference>
<evidence type="ECO:0000313" key="3">
    <source>
        <dbReference type="EMBL" id="GIM89046.1"/>
    </source>
</evidence>
<keyword evidence="2" id="KW-0812">Transmembrane</keyword>
<evidence type="ECO:0000256" key="2">
    <source>
        <dbReference type="SAM" id="Phobius"/>
    </source>
</evidence>
<protein>
    <submittedName>
        <fullName evidence="3">Uncharacterized protein</fullName>
    </submittedName>
</protein>
<feature type="transmembrane region" description="Helical" evidence="2">
    <location>
        <begin position="81"/>
        <end position="102"/>
    </location>
</feature>
<keyword evidence="2" id="KW-0472">Membrane</keyword>
<feature type="transmembrane region" description="Helical" evidence="2">
    <location>
        <begin position="171"/>
        <end position="192"/>
    </location>
</feature>
<dbReference type="EMBL" id="BOQN01000010">
    <property type="protein sequence ID" value="GIM89046.1"/>
    <property type="molecule type" value="Genomic_DNA"/>
</dbReference>
<sequence length="230" mass="24758">MTSIPGMTGIDTPTPAPRVVRAAAWLTLTLAPAGLLLVLDGILELRWWGSDESKHLLALLDNLNTEYGIEPPALLRGREGAVELVVLGILCLGYAALGVWLLRGRLWARTWAIGAGVLTLLLGVIGVGSDATESHTVANYFEQLTGSAIGDRVPEVRELLFPGWYPWAEDIIQGAQVLLTLAALVALASAVISHGDYFTGGREADAPPDEWDSALSRVREQSRRQREADS</sequence>
<proteinExistence type="predicted"/>
<feature type="transmembrane region" description="Helical" evidence="2">
    <location>
        <begin position="22"/>
        <end position="43"/>
    </location>
</feature>
<comment type="caution">
    <text evidence="3">The sequence shown here is derived from an EMBL/GenBank/DDBJ whole genome shotgun (WGS) entry which is preliminary data.</text>
</comment>
<gene>
    <name evidence="3" type="ORF">Ato02nite_008390</name>
</gene>
<feature type="transmembrane region" description="Helical" evidence="2">
    <location>
        <begin position="111"/>
        <end position="129"/>
    </location>
</feature>
<dbReference type="AlphaFoldDB" id="A0A919W7F5"/>
<evidence type="ECO:0000256" key="1">
    <source>
        <dbReference type="SAM" id="MobiDB-lite"/>
    </source>
</evidence>
<accession>A0A919W7F5</accession>
<name>A0A919W7F5_9ACTN</name>
<organism evidence="3 4">
    <name type="scientific">Paractinoplanes toevensis</name>
    <dbReference type="NCBI Taxonomy" id="571911"/>
    <lineage>
        <taxon>Bacteria</taxon>
        <taxon>Bacillati</taxon>
        <taxon>Actinomycetota</taxon>
        <taxon>Actinomycetes</taxon>
        <taxon>Micromonosporales</taxon>
        <taxon>Micromonosporaceae</taxon>
        <taxon>Paractinoplanes</taxon>
    </lineage>
</organism>
<evidence type="ECO:0000313" key="4">
    <source>
        <dbReference type="Proteomes" id="UP000677082"/>
    </source>
</evidence>
<keyword evidence="4" id="KW-1185">Reference proteome</keyword>
<feature type="compositionally biased region" description="Basic and acidic residues" evidence="1">
    <location>
        <begin position="217"/>
        <end position="230"/>
    </location>
</feature>
<dbReference type="Proteomes" id="UP000677082">
    <property type="component" value="Unassembled WGS sequence"/>
</dbReference>
<keyword evidence="2" id="KW-1133">Transmembrane helix</keyword>